<sequence>MYADDMVKQEAPLVEEYVSGDVGHALILHHSYLAPLNVVAKEDVDKLLLSSEQHLQLSSLAWIERGSSMTVDRRVLVVGDVVPMDACHLLLGKPWQFDCSAAHDGRLSSYTFMFEGVKIVLLPTLSRAVFSTTSSPVLLLSRATFVDEMREALYVFILYCPDASDDRLPPSDVRHLLEKFADVFPENLPSSLPPLRDI</sequence>
<name>A0A5A7PS84_STRAF</name>
<dbReference type="PANTHER" id="PTHR35046:SF26">
    <property type="entry name" value="RNA-DIRECTED DNA POLYMERASE"/>
    <property type="match status" value="1"/>
</dbReference>
<proteinExistence type="predicted"/>
<dbReference type="PANTHER" id="PTHR35046">
    <property type="entry name" value="ZINC KNUCKLE (CCHC-TYPE) FAMILY PROTEIN"/>
    <property type="match status" value="1"/>
</dbReference>
<keyword evidence="2" id="KW-1185">Reference proteome</keyword>
<comment type="caution">
    <text evidence="1">The sequence shown here is derived from an EMBL/GenBank/DDBJ whole genome shotgun (WGS) entry which is preliminary data.</text>
</comment>
<reference evidence="2" key="1">
    <citation type="journal article" date="2019" name="Curr. Biol.">
        <title>Genome Sequence of Striga asiatica Provides Insight into the Evolution of Plant Parasitism.</title>
        <authorList>
            <person name="Yoshida S."/>
            <person name="Kim S."/>
            <person name="Wafula E.K."/>
            <person name="Tanskanen J."/>
            <person name="Kim Y.M."/>
            <person name="Honaas L."/>
            <person name="Yang Z."/>
            <person name="Spallek T."/>
            <person name="Conn C.E."/>
            <person name="Ichihashi Y."/>
            <person name="Cheong K."/>
            <person name="Cui S."/>
            <person name="Der J.P."/>
            <person name="Gundlach H."/>
            <person name="Jiao Y."/>
            <person name="Hori C."/>
            <person name="Ishida J.K."/>
            <person name="Kasahara H."/>
            <person name="Kiba T."/>
            <person name="Kim M.S."/>
            <person name="Koo N."/>
            <person name="Laohavisit A."/>
            <person name="Lee Y.H."/>
            <person name="Lumba S."/>
            <person name="McCourt P."/>
            <person name="Mortimer J.C."/>
            <person name="Mutuku J.M."/>
            <person name="Nomura T."/>
            <person name="Sasaki-Sekimoto Y."/>
            <person name="Seto Y."/>
            <person name="Wang Y."/>
            <person name="Wakatake T."/>
            <person name="Sakakibara H."/>
            <person name="Demura T."/>
            <person name="Yamaguchi S."/>
            <person name="Yoneyama K."/>
            <person name="Manabe R.I."/>
            <person name="Nelson D.C."/>
            <person name="Schulman A.H."/>
            <person name="Timko M.P."/>
            <person name="dePamphilis C.W."/>
            <person name="Choi D."/>
            <person name="Shirasu K."/>
        </authorList>
    </citation>
    <scope>NUCLEOTIDE SEQUENCE [LARGE SCALE GENOMIC DNA]</scope>
    <source>
        <strain evidence="2">cv. UVA1</strain>
    </source>
</reference>
<dbReference type="EMBL" id="BKCP01004962">
    <property type="protein sequence ID" value="GER35491.1"/>
    <property type="molecule type" value="Genomic_DNA"/>
</dbReference>
<accession>A0A5A7PS84</accession>
<evidence type="ECO:0000313" key="1">
    <source>
        <dbReference type="EMBL" id="GER35491.1"/>
    </source>
</evidence>
<dbReference type="AlphaFoldDB" id="A0A5A7PS84"/>
<organism evidence="1 2">
    <name type="scientific">Striga asiatica</name>
    <name type="common">Asiatic witchweed</name>
    <name type="synonym">Buchnera asiatica</name>
    <dbReference type="NCBI Taxonomy" id="4170"/>
    <lineage>
        <taxon>Eukaryota</taxon>
        <taxon>Viridiplantae</taxon>
        <taxon>Streptophyta</taxon>
        <taxon>Embryophyta</taxon>
        <taxon>Tracheophyta</taxon>
        <taxon>Spermatophyta</taxon>
        <taxon>Magnoliopsida</taxon>
        <taxon>eudicotyledons</taxon>
        <taxon>Gunneridae</taxon>
        <taxon>Pentapetalae</taxon>
        <taxon>asterids</taxon>
        <taxon>lamiids</taxon>
        <taxon>Lamiales</taxon>
        <taxon>Orobanchaceae</taxon>
        <taxon>Buchnereae</taxon>
        <taxon>Striga</taxon>
    </lineage>
</organism>
<gene>
    <name evidence="1" type="ORF">STAS_11771</name>
</gene>
<dbReference type="Proteomes" id="UP000325081">
    <property type="component" value="Unassembled WGS sequence"/>
</dbReference>
<dbReference type="OrthoDB" id="1680669at2759"/>
<evidence type="ECO:0000313" key="2">
    <source>
        <dbReference type="Proteomes" id="UP000325081"/>
    </source>
</evidence>
<protein>
    <submittedName>
        <fullName evidence="1">Gag-pol polyprotein</fullName>
    </submittedName>
</protein>